<keyword evidence="1" id="KW-0472">Membrane</keyword>
<accession>A0A4T0X444</accession>
<dbReference type="Proteomes" id="UP000307173">
    <property type="component" value="Unassembled WGS sequence"/>
</dbReference>
<keyword evidence="2" id="KW-0732">Signal</keyword>
<keyword evidence="1" id="KW-0812">Transmembrane</keyword>
<organism evidence="3 4">
    <name type="scientific">Pichia inconspicua</name>
    <dbReference type="NCBI Taxonomy" id="52247"/>
    <lineage>
        <taxon>Eukaryota</taxon>
        <taxon>Fungi</taxon>
        <taxon>Dikarya</taxon>
        <taxon>Ascomycota</taxon>
        <taxon>Saccharomycotina</taxon>
        <taxon>Pichiomycetes</taxon>
        <taxon>Pichiales</taxon>
        <taxon>Pichiaceae</taxon>
        <taxon>Pichia</taxon>
    </lineage>
</organism>
<gene>
    <name evidence="3" type="ORF">CANINC_001909</name>
</gene>
<protein>
    <submittedName>
        <fullName evidence="3">Uncharacterized protein</fullName>
    </submittedName>
</protein>
<evidence type="ECO:0000256" key="1">
    <source>
        <dbReference type="SAM" id="Phobius"/>
    </source>
</evidence>
<dbReference type="AlphaFoldDB" id="A0A4T0X444"/>
<feature type="transmembrane region" description="Helical" evidence="1">
    <location>
        <begin position="144"/>
        <end position="162"/>
    </location>
</feature>
<sequence>MLNKLKTILVVLIFAFTRVVTANTEVAVIDGWCDPSVSKCFNSSIWNTEFTAVLSPSSNDIFHVHLPSLPYNMQFLTRVCWSAAAGASISIGDLHLEGEQLSLQVEIQHEGVTVEKPPSGSIVEVVVLVAVEAIHIVPVKTAQLGVYATVVGVVAAFVAWHVL</sequence>
<reference evidence="3 4" key="1">
    <citation type="journal article" date="2019" name="Front. Genet.">
        <title>Whole-Genome Sequencing of the Opportunistic Yeast Pathogen Candida inconspicua Uncovers Its Hybrid Origin.</title>
        <authorList>
            <person name="Mixao V."/>
            <person name="Hansen A.P."/>
            <person name="Saus E."/>
            <person name="Boekhout T."/>
            <person name="Lass-Florl C."/>
            <person name="Gabaldon T."/>
        </authorList>
    </citation>
    <scope>NUCLEOTIDE SEQUENCE [LARGE SCALE GENOMIC DNA]</scope>
    <source>
        <strain evidence="3 4">CBS 180</strain>
    </source>
</reference>
<name>A0A4T0X444_9ASCO</name>
<proteinExistence type="predicted"/>
<feature type="signal peptide" evidence="2">
    <location>
        <begin position="1"/>
        <end position="22"/>
    </location>
</feature>
<evidence type="ECO:0000256" key="2">
    <source>
        <dbReference type="SAM" id="SignalP"/>
    </source>
</evidence>
<evidence type="ECO:0000313" key="4">
    <source>
        <dbReference type="Proteomes" id="UP000307173"/>
    </source>
</evidence>
<evidence type="ECO:0000313" key="3">
    <source>
        <dbReference type="EMBL" id="TID29514.1"/>
    </source>
</evidence>
<feature type="chain" id="PRO_5020445411" evidence="2">
    <location>
        <begin position="23"/>
        <end position="163"/>
    </location>
</feature>
<keyword evidence="1" id="KW-1133">Transmembrane helix</keyword>
<comment type="caution">
    <text evidence="3">The sequence shown here is derived from an EMBL/GenBank/DDBJ whole genome shotgun (WGS) entry which is preliminary data.</text>
</comment>
<dbReference type="EMBL" id="SELW01000288">
    <property type="protein sequence ID" value="TID29514.1"/>
    <property type="molecule type" value="Genomic_DNA"/>
</dbReference>
<keyword evidence="4" id="KW-1185">Reference proteome</keyword>